<evidence type="ECO:0000313" key="3">
    <source>
        <dbReference type="Proteomes" id="UP000298649"/>
    </source>
</evidence>
<dbReference type="InterPro" id="IPR036291">
    <property type="entry name" value="NAD(P)-bd_dom_sf"/>
</dbReference>
<dbReference type="Proteomes" id="UP000298649">
    <property type="component" value="Chromosome circular"/>
</dbReference>
<sequence length="294" mass="30899">MMSRILVTGAAGQLGQAVIRHLLETHHVPAASIVAATRDISRLSALAAKGIEVRRADFDDPASLDAAFSGIDTLLVISTDALMVPGLRLRQHQTAVEAAAKAGIRHIAYTSMPSPDKSLVSFAPDHLGTETAIKASGLPYTILRNAWYFDNHLHGMPQNLKNGQWFTARGNGRIADISREDCAHAAAAALLKPAENRTYTLTGTETSTADGLASLISEVTGKPLAVVQVTPEQLKQATAATGLPEIIAGMIASADANIAAGNFDIVTRDFETLTGATPQSAADFFSAHRSALLG</sequence>
<evidence type="ECO:0000259" key="1">
    <source>
        <dbReference type="Pfam" id="PF05368"/>
    </source>
</evidence>
<dbReference type="InterPro" id="IPR008030">
    <property type="entry name" value="NmrA-like"/>
</dbReference>
<dbReference type="RefSeq" id="WP_137003742.1">
    <property type="nucleotide sequence ID" value="NZ_CP039922.1"/>
</dbReference>
<gene>
    <name evidence="2" type="ORF">CFBP7129_08500</name>
</gene>
<dbReference type="Gene3D" id="3.40.50.720">
    <property type="entry name" value="NAD(P)-binding Rossmann-like Domain"/>
    <property type="match status" value="1"/>
</dbReference>
<protein>
    <submittedName>
        <fullName evidence="2">SDR family oxidoreductase</fullName>
    </submittedName>
</protein>
<reference evidence="2 3" key="1">
    <citation type="submission" date="2019-04" db="EMBL/GenBank/DDBJ databases">
        <title>Complete genome sequence of Agrobacterium tumefaciens CFBP7129.</title>
        <authorList>
            <person name="Haryono M."/>
            <person name="Lin Y.-C."/>
            <person name="Lai E.-M."/>
            <person name="Kuo C.-H."/>
        </authorList>
    </citation>
    <scope>NUCLEOTIDE SEQUENCE [LARGE SCALE GENOMIC DNA]</scope>
    <source>
        <strain evidence="2 3">CFBP7129</strain>
    </source>
</reference>
<evidence type="ECO:0000313" key="2">
    <source>
        <dbReference type="EMBL" id="QCL94231.1"/>
    </source>
</evidence>
<feature type="domain" description="NmrA-like" evidence="1">
    <location>
        <begin position="2"/>
        <end position="251"/>
    </location>
</feature>
<organism evidence="2 3">
    <name type="scientific">Agrobacterium tumefaciens</name>
    <dbReference type="NCBI Taxonomy" id="358"/>
    <lineage>
        <taxon>Bacteria</taxon>
        <taxon>Pseudomonadati</taxon>
        <taxon>Pseudomonadota</taxon>
        <taxon>Alphaproteobacteria</taxon>
        <taxon>Hyphomicrobiales</taxon>
        <taxon>Rhizobiaceae</taxon>
        <taxon>Rhizobium/Agrobacterium group</taxon>
        <taxon>Agrobacterium</taxon>
        <taxon>Agrobacterium tumefaciens complex</taxon>
    </lineage>
</organism>
<dbReference type="PANTHER" id="PTHR47129">
    <property type="entry name" value="QUINONE OXIDOREDUCTASE 2"/>
    <property type="match status" value="1"/>
</dbReference>
<dbReference type="Gene3D" id="3.90.25.10">
    <property type="entry name" value="UDP-galactose 4-epimerase, domain 1"/>
    <property type="match status" value="1"/>
</dbReference>
<accession>A0A4D7YAF9</accession>
<dbReference type="SUPFAM" id="SSF51735">
    <property type="entry name" value="NAD(P)-binding Rossmann-fold domains"/>
    <property type="match status" value="1"/>
</dbReference>
<dbReference type="PANTHER" id="PTHR47129:SF1">
    <property type="entry name" value="NMRA-LIKE DOMAIN-CONTAINING PROTEIN"/>
    <property type="match status" value="1"/>
</dbReference>
<dbReference type="CDD" id="cd05269">
    <property type="entry name" value="TMR_SDR_a"/>
    <property type="match status" value="1"/>
</dbReference>
<proteinExistence type="predicted"/>
<dbReference type="InterPro" id="IPR052718">
    <property type="entry name" value="NmrA-type_oxidoreductase"/>
</dbReference>
<name>A0A4D7YAF9_AGRTU</name>
<dbReference type="Pfam" id="PF05368">
    <property type="entry name" value="NmrA"/>
    <property type="match status" value="1"/>
</dbReference>
<dbReference type="EMBL" id="CP039922">
    <property type="protein sequence ID" value="QCL94231.1"/>
    <property type="molecule type" value="Genomic_DNA"/>
</dbReference>
<dbReference type="AlphaFoldDB" id="A0A4D7YAF9"/>